<accession>A0A6A1V1P5</accession>
<name>A0A6A1V1P5_9ROSI</name>
<evidence type="ECO:0000313" key="2">
    <source>
        <dbReference type="Proteomes" id="UP000516437"/>
    </source>
</evidence>
<comment type="caution">
    <text evidence="1">The sequence shown here is derived from an EMBL/GenBank/DDBJ whole genome shotgun (WGS) entry which is preliminary data.</text>
</comment>
<reference evidence="1 2" key="1">
    <citation type="journal article" date="2019" name="Plant Biotechnol. J.">
        <title>The red bayberry genome and genetic basis of sex determination.</title>
        <authorList>
            <person name="Jia H.M."/>
            <person name="Jia H.J."/>
            <person name="Cai Q.L."/>
            <person name="Wang Y."/>
            <person name="Zhao H.B."/>
            <person name="Yang W.F."/>
            <person name="Wang G.Y."/>
            <person name="Li Y.H."/>
            <person name="Zhan D.L."/>
            <person name="Shen Y.T."/>
            <person name="Niu Q.F."/>
            <person name="Chang L."/>
            <person name="Qiu J."/>
            <person name="Zhao L."/>
            <person name="Xie H.B."/>
            <person name="Fu W.Y."/>
            <person name="Jin J."/>
            <person name="Li X.W."/>
            <person name="Jiao Y."/>
            <person name="Zhou C.C."/>
            <person name="Tu T."/>
            <person name="Chai C.Y."/>
            <person name="Gao J.L."/>
            <person name="Fan L.J."/>
            <person name="van de Weg E."/>
            <person name="Wang J.Y."/>
            <person name="Gao Z.S."/>
        </authorList>
    </citation>
    <scope>NUCLEOTIDE SEQUENCE [LARGE SCALE GENOMIC DNA]</scope>
    <source>
        <tissue evidence="1">Leaves</tissue>
    </source>
</reference>
<dbReference type="EMBL" id="RXIC02000025">
    <property type="protein sequence ID" value="KAB1205220.1"/>
    <property type="molecule type" value="Genomic_DNA"/>
</dbReference>
<organism evidence="1 2">
    <name type="scientific">Morella rubra</name>
    <name type="common">Chinese bayberry</name>
    <dbReference type="NCBI Taxonomy" id="262757"/>
    <lineage>
        <taxon>Eukaryota</taxon>
        <taxon>Viridiplantae</taxon>
        <taxon>Streptophyta</taxon>
        <taxon>Embryophyta</taxon>
        <taxon>Tracheophyta</taxon>
        <taxon>Spermatophyta</taxon>
        <taxon>Magnoliopsida</taxon>
        <taxon>eudicotyledons</taxon>
        <taxon>Gunneridae</taxon>
        <taxon>Pentapetalae</taxon>
        <taxon>rosids</taxon>
        <taxon>fabids</taxon>
        <taxon>Fagales</taxon>
        <taxon>Myricaceae</taxon>
        <taxon>Morella</taxon>
    </lineage>
</organism>
<sequence length="52" mass="6056">MKMIISGSNCATYSAGVGYVFWHAIDLYKTNMHVHLLLHSPVRIWRDILPWL</sequence>
<evidence type="ECO:0000313" key="1">
    <source>
        <dbReference type="EMBL" id="KAB1205220.1"/>
    </source>
</evidence>
<proteinExistence type="predicted"/>
<protein>
    <submittedName>
        <fullName evidence="1">Uncharacterized protein</fullName>
    </submittedName>
</protein>
<dbReference type="Proteomes" id="UP000516437">
    <property type="component" value="Chromosome 7"/>
</dbReference>
<gene>
    <name evidence="1" type="ORF">CJ030_MR7G021952</name>
</gene>
<dbReference type="AlphaFoldDB" id="A0A6A1V1P5"/>
<keyword evidence="2" id="KW-1185">Reference proteome</keyword>